<gene>
    <name evidence="4" type="ORF">ABAZ39_14815</name>
    <name evidence="6" type="ORF">ACJ41P_30080</name>
    <name evidence="5" type="ORF">FH063_005101</name>
</gene>
<dbReference type="SUPFAM" id="SSF53850">
    <property type="entry name" value="Periplasmic binding protein-like II"/>
    <property type="match status" value="1"/>
</dbReference>
<protein>
    <submittedName>
        <fullName evidence="4">Amino acid ABC transporter substrate-binding protein</fullName>
    </submittedName>
    <submittedName>
        <fullName evidence="6">Substrate-binding domain-containing protein</fullName>
    </submittedName>
</protein>
<dbReference type="EMBL" id="VEWN01000005">
    <property type="protein sequence ID" value="KAA1056126.1"/>
    <property type="molecule type" value="Genomic_DNA"/>
</dbReference>
<sequence>MFRTALALCLLLTGPAGAGPIEELRVCADPNNLPFSNERREGFENRIVELLAADLGVPVAYTWWPQRRGFIRNTLKEGLCDLIPGVPSGLEMVSTTAPYYRSGYVFVARAQGGPVITSFDDPRLRSLRIGVQMIGDDFANTPPAHALTRRGIIDNVRGYMVYGDYSRDDGAAGIVEAVASGAVDVAIVWGPVAGYHAGRQPVPLALTPVAPPAEGPLFPMAFDISMGLRRGDRAFHDLVSGALERNRAAIDAILADFGVPRLEPPRTEH</sequence>
<dbReference type="PANTHER" id="PTHR35936">
    <property type="entry name" value="MEMBRANE-BOUND LYTIC MUREIN TRANSGLYCOSYLASE F"/>
    <property type="match status" value="1"/>
</dbReference>
<organism evidence="4 7">
    <name type="scientific">Azospirillum argentinense</name>
    <dbReference type="NCBI Taxonomy" id="2970906"/>
    <lineage>
        <taxon>Bacteria</taxon>
        <taxon>Pseudomonadati</taxon>
        <taxon>Pseudomonadota</taxon>
        <taxon>Alphaproteobacteria</taxon>
        <taxon>Rhodospirillales</taxon>
        <taxon>Azospirillaceae</taxon>
        <taxon>Azospirillum</taxon>
    </lineage>
</organism>
<dbReference type="Proteomes" id="UP000027186">
    <property type="component" value="Plasmid AbAZ39_p1"/>
</dbReference>
<dbReference type="NCBIfam" id="TIGR03871">
    <property type="entry name" value="ABC_peri_MoxJ_2"/>
    <property type="match status" value="1"/>
</dbReference>
<dbReference type="Gene3D" id="3.40.190.10">
    <property type="entry name" value="Periplasmic binding protein-like II"/>
    <property type="match status" value="2"/>
</dbReference>
<dbReference type="PANTHER" id="PTHR35936:SF17">
    <property type="entry name" value="ARGININE-BINDING EXTRACELLULAR PROTEIN ARTP"/>
    <property type="match status" value="1"/>
</dbReference>
<feature type="chain" id="PRO_5044537880" evidence="2">
    <location>
        <begin position="19"/>
        <end position="269"/>
    </location>
</feature>
<dbReference type="InterPro" id="IPR001638">
    <property type="entry name" value="Solute-binding_3/MltF_N"/>
</dbReference>
<dbReference type="EMBL" id="JBJLSN010000079">
    <property type="protein sequence ID" value="MFL7905407.1"/>
    <property type="molecule type" value="Genomic_DNA"/>
</dbReference>
<evidence type="ECO:0000259" key="3">
    <source>
        <dbReference type="SMART" id="SM00062"/>
    </source>
</evidence>
<accession>A0A060DGA8</accession>
<reference evidence="6 9" key="3">
    <citation type="submission" date="2024-11" db="EMBL/GenBank/DDBJ databases">
        <title>Draft genome sequences of two bacteria associated to sugarcane roots in Colombia.</title>
        <authorList>
            <person name="Pardo-Diaz S."/>
            <person name="Masmela-Mendoza J."/>
            <person name="Delgadillo-Duran P."/>
            <person name="Bautista E.J."/>
            <person name="Rojas-Tapias D.F."/>
        </authorList>
    </citation>
    <scope>NUCLEOTIDE SEQUENCE [LARGE SCALE GENOMIC DNA]</scope>
    <source>
        <strain evidence="6 9">Ap18</strain>
    </source>
</reference>
<dbReference type="SMART" id="SM00062">
    <property type="entry name" value="PBPb"/>
    <property type="match status" value="1"/>
</dbReference>
<dbReference type="KEGG" id="abq:ABAZ39_14815"/>
<keyword evidence="4" id="KW-0614">Plasmid</keyword>
<evidence type="ECO:0000256" key="1">
    <source>
        <dbReference type="ARBA" id="ARBA00022729"/>
    </source>
</evidence>
<evidence type="ECO:0000313" key="5">
    <source>
        <dbReference type="EMBL" id="KAA1056126.1"/>
    </source>
</evidence>
<feature type="signal peptide" evidence="2">
    <location>
        <begin position="1"/>
        <end position="18"/>
    </location>
</feature>
<evidence type="ECO:0000313" key="7">
    <source>
        <dbReference type="Proteomes" id="UP000027186"/>
    </source>
</evidence>
<accession>A0A5B0KW21</accession>
<evidence type="ECO:0000313" key="6">
    <source>
        <dbReference type="EMBL" id="MFL7905407.1"/>
    </source>
</evidence>
<keyword evidence="9" id="KW-1185">Reference proteome</keyword>
<dbReference type="OrthoDB" id="176845at2"/>
<reference evidence="4 7" key="1">
    <citation type="journal article" date="2014" name="Genome Announc.">
        <title>Complete Genome Sequence of the Model Rhizosphere Strain Azospirillum brasilense Az39, Successfully Applied in Agriculture.</title>
        <authorList>
            <person name="Rivera D."/>
            <person name="Revale S."/>
            <person name="Molina R."/>
            <person name="Gualpa J."/>
            <person name="Puente M."/>
            <person name="Maroniche G."/>
            <person name="Paris G."/>
            <person name="Baker D."/>
            <person name="Clavijo B."/>
            <person name="McLay K."/>
            <person name="Spaepen S."/>
            <person name="Perticari A."/>
            <person name="Vazquez M."/>
            <person name="Wisniewski-Dye F."/>
            <person name="Watkins C."/>
            <person name="Martinez-Abarca F."/>
            <person name="Vanderleyden J."/>
            <person name="Cassan F."/>
        </authorList>
    </citation>
    <scope>NUCLEOTIDE SEQUENCE [LARGE SCALE GENOMIC DNA]</scope>
    <source>
        <strain evidence="4 7">Az39</strain>
        <plasmid evidence="4">AbAZ39_p1</plasmid>
    </source>
</reference>
<evidence type="ECO:0000256" key="2">
    <source>
        <dbReference type="SAM" id="SignalP"/>
    </source>
</evidence>
<name>A0A060DGA8_9PROT</name>
<dbReference type="AlphaFoldDB" id="A0A060DGA8"/>
<keyword evidence="1 2" id="KW-0732">Signal</keyword>
<feature type="domain" description="Solute-binding protein family 3/N-terminal" evidence="3">
    <location>
        <begin position="23"/>
        <end position="260"/>
    </location>
</feature>
<evidence type="ECO:0000313" key="9">
    <source>
        <dbReference type="Proteomes" id="UP001628281"/>
    </source>
</evidence>
<dbReference type="Proteomes" id="UP000325333">
    <property type="component" value="Unassembled WGS sequence"/>
</dbReference>
<dbReference type="Proteomes" id="UP001628281">
    <property type="component" value="Unassembled WGS sequence"/>
</dbReference>
<dbReference type="InterPro" id="IPR022448">
    <property type="entry name" value="Quinoprotein_dehydrogenase"/>
</dbReference>
<dbReference type="RefSeq" id="WP_040133785.1">
    <property type="nucleotide sequence ID" value="NZ_CP007794.1"/>
</dbReference>
<reference evidence="5 8" key="2">
    <citation type="submission" date="2019-07" db="EMBL/GenBank/DDBJ databases">
        <title>Genome sequencing of the stress-tolerant strain Azospirillum brasilense Az19.</title>
        <authorList>
            <person name="Maroniche G.A."/>
            <person name="Garcia J.E."/>
            <person name="Pagnussat L."/>
            <person name="Amenta M."/>
            <person name="Creus C.M."/>
        </authorList>
    </citation>
    <scope>NUCLEOTIDE SEQUENCE [LARGE SCALE GENOMIC DNA]</scope>
    <source>
        <strain evidence="5 8">Az19</strain>
    </source>
</reference>
<geneLocation type="plasmid" evidence="4 7">
    <name>AbAZ39_p1</name>
</geneLocation>
<proteinExistence type="predicted"/>
<dbReference type="EMBL" id="CP007794">
    <property type="protein sequence ID" value="AIB13231.1"/>
    <property type="molecule type" value="Genomic_DNA"/>
</dbReference>
<evidence type="ECO:0000313" key="4">
    <source>
        <dbReference type="EMBL" id="AIB13231.1"/>
    </source>
</evidence>
<evidence type="ECO:0000313" key="8">
    <source>
        <dbReference type="Proteomes" id="UP000325333"/>
    </source>
</evidence>